<dbReference type="GO" id="GO:0008270">
    <property type="term" value="F:zinc ion binding"/>
    <property type="evidence" value="ECO:0007669"/>
    <property type="project" value="UniProtKB-UniRule"/>
</dbReference>
<keyword evidence="5 8" id="KW-0862">Zinc</keyword>
<dbReference type="PANTHER" id="PTHR18952:SF141">
    <property type="entry name" value="CARBONIC ANHYDRASE"/>
    <property type="match status" value="1"/>
</dbReference>
<dbReference type="CDD" id="cd00326">
    <property type="entry name" value="alpha_CA"/>
    <property type="match status" value="1"/>
</dbReference>
<dbReference type="Gene3D" id="3.10.200.10">
    <property type="entry name" value="Alpha carbonic anhydrase"/>
    <property type="match status" value="2"/>
</dbReference>
<evidence type="ECO:0000313" key="10">
    <source>
        <dbReference type="Proteomes" id="UP000095285"/>
    </source>
</evidence>
<dbReference type="Pfam" id="PF00194">
    <property type="entry name" value="Carb_anhydrase"/>
    <property type="match status" value="2"/>
</dbReference>
<keyword evidence="6 8" id="KW-0456">Lyase</keyword>
<evidence type="ECO:0000256" key="7">
    <source>
        <dbReference type="ARBA" id="ARBA00048348"/>
    </source>
</evidence>
<dbReference type="InterPro" id="IPR023561">
    <property type="entry name" value="Carbonic_anhydrase_a-class"/>
</dbReference>
<evidence type="ECO:0000256" key="3">
    <source>
        <dbReference type="ARBA" id="ARBA00012925"/>
    </source>
</evidence>
<dbReference type="SUPFAM" id="SSF51069">
    <property type="entry name" value="Carbonic anhydrase"/>
    <property type="match status" value="2"/>
</dbReference>
<dbReference type="eggNOG" id="KOG0382">
    <property type="taxonomic scope" value="Eukaryota"/>
</dbReference>
<comment type="similarity">
    <text evidence="2 8">Belongs to the alpha-carbonic anhydrase family.</text>
</comment>
<comment type="catalytic activity">
    <reaction evidence="7 8">
        <text>hydrogencarbonate + H(+) = CO2 + H2O</text>
        <dbReference type="Rhea" id="RHEA:10748"/>
        <dbReference type="ChEBI" id="CHEBI:15377"/>
        <dbReference type="ChEBI" id="CHEBI:15378"/>
        <dbReference type="ChEBI" id="CHEBI:16526"/>
        <dbReference type="ChEBI" id="CHEBI:17544"/>
        <dbReference type="EC" id="4.2.1.1"/>
    </reaction>
</comment>
<feature type="chain" id="PRO_5025098348" description="Carbonic anhydrase" evidence="8">
    <location>
        <begin position="19"/>
        <end position="342"/>
    </location>
</feature>
<dbReference type="PANTHER" id="PTHR18952">
    <property type="entry name" value="CARBONIC ANHYDRASE"/>
    <property type="match status" value="1"/>
</dbReference>
<proteinExistence type="inferred from homology"/>
<feature type="signal peptide" evidence="8">
    <location>
        <begin position="1"/>
        <end position="18"/>
    </location>
</feature>
<dbReference type="InterPro" id="IPR001148">
    <property type="entry name" value="CA_dom"/>
</dbReference>
<comment type="cofactor">
    <cofactor evidence="1 8">
        <name>Zn(2+)</name>
        <dbReference type="ChEBI" id="CHEBI:29105"/>
    </cofactor>
</comment>
<keyword evidence="8" id="KW-0732">Signal</keyword>
<dbReference type="GO" id="GO:0004089">
    <property type="term" value="F:carbonate dehydratase activity"/>
    <property type="evidence" value="ECO:0007669"/>
    <property type="project" value="UniProtKB-UniRule"/>
</dbReference>
<evidence type="ECO:0000313" key="11">
    <source>
        <dbReference type="WBParaSite" id="EN70_4818"/>
    </source>
</evidence>
<dbReference type="Proteomes" id="UP000095285">
    <property type="component" value="Unassembled WGS sequence"/>
</dbReference>
<reference evidence="11" key="2">
    <citation type="submission" date="2016-11" db="UniProtKB">
        <authorList>
            <consortium name="WormBaseParasite"/>
        </authorList>
    </citation>
    <scope>IDENTIFICATION</scope>
</reference>
<evidence type="ECO:0000256" key="8">
    <source>
        <dbReference type="RuleBase" id="RU367011"/>
    </source>
</evidence>
<dbReference type="WBParaSite" id="EN70_4818">
    <property type="protein sequence ID" value="EN70_4818"/>
    <property type="gene ID" value="EN70_4818"/>
</dbReference>
<organism evidence="10 11">
    <name type="scientific">Loa loa</name>
    <name type="common">Eye worm</name>
    <name type="synonym">Filaria loa</name>
    <dbReference type="NCBI Taxonomy" id="7209"/>
    <lineage>
        <taxon>Eukaryota</taxon>
        <taxon>Metazoa</taxon>
        <taxon>Ecdysozoa</taxon>
        <taxon>Nematoda</taxon>
        <taxon>Chromadorea</taxon>
        <taxon>Rhabditida</taxon>
        <taxon>Spirurina</taxon>
        <taxon>Spiruromorpha</taxon>
        <taxon>Filarioidea</taxon>
        <taxon>Onchocercidae</taxon>
        <taxon>Loa</taxon>
    </lineage>
</organism>
<evidence type="ECO:0000256" key="1">
    <source>
        <dbReference type="ARBA" id="ARBA00001947"/>
    </source>
</evidence>
<evidence type="ECO:0000256" key="4">
    <source>
        <dbReference type="ARBA" id="ARBA00022723"/>
    </source>
</evidence>
<evidence type="ECO:0000256" key="5">
    <source>
        <dbReference type="ARBA" id="ARBA00022833"/>
    </source>
</evidence>
<sequence>MYQKTLLLTTVTALHVAAHKFGYGKEDGPSKWRGVCQTGKRQSPVDIRAFEIEVAPLDPLLFLNYELTGHIHLANNGHTGALGRTKENVAMRNVKKIEKTAAAAAASAAAAAAALPYAHYTGALCRLSVPKEGLSYCILELRDVIGSGFETWGQERPHISGGGLNGTYQLSQFHFHWSQQNDTGSEHTIASLHYPGELHLVHIKKDPSPEEVNTIAVVAVFIRLDDHVGSLHSLKPYIQNIRMPKTELVVPGFSVNSLLPEHRENFYRYEGSLTTPGCDEAVVWTLMADPIMATPSQIRAFREVQFASGNPGHNWRPTQPLNGRKILFRPTITLRRTSGVFC</sequence>
<evidence type="ECO:0000256" key="6">
    <source>
        <dbReference type="ARBA" id="ARBA00023239"/>
    </source>
</evidence>
<evidence type="ECO:0000259" key="9">
    <source>
        <dbReference type="SMART" id="SM01057"/>
    </source>
</evidence>
<accession>A0A1I7VPE2</accession>
<dbReference type="STRING" id="7209.A0A1I7VPE2"/>
<comment type="function">
    <text evidence="8">Reversible hydration of carbon dioxide.</text>
</comment>
<dbReference type="EC" id="4.2.1.1" evidence="3 8"/>
<protein>
    <recommendedName>
        <fullName evidence="3 8">Carbonic anhydrase</fullName>
        <ecNumber evidence="3 8">4.2.1.1</ecNumber>
    </recommendedName>
</protein>
<name>A0A1I7VPE2_LOALO</name>
<dbReference type="SMART" id="SM01057">
    <property type="entry name" value="Carb_anhydrase"/>
    <property type="match status" value="1"/>
</dbReference>
<dbReference type="GO" id="GO:0005737">
    <property type="term" value="C:cytoplasm"/>
    <property type="evidence" value="ECO:0007669"/>
    <property type="project" value="TreeGrafter"/>
</dbReference>
<keyword evidence="10" id="KW-1185">Reference proteome</keyword>
<dbReference type="InterPro" id="IPR036398">
    <property type="entry name" value="CA_dom_sf"/>
</dbReference>
<keyword evidence="4 8" id="KW-0479">Metal-binding</keyword>
<dbReference type="AlphaFoldDB" id="A0A1I7VPE2"/>
<evidence type="ECO:0000256" key="2">
    <source>
        <dbReference type="ARBA" id="ARBA00010718"/>
    </source>
</evidence>
<feature type="domain" description="Alpha-carbonic anhydrase" evidence="9">
    <location>
        <begin position="21"/>
        <end position="328"/>
    </location>
</feature>
<reference evidence="10" key="1">
    <citation type="submission" date="2012-04" db="EMBL/GenBank/DDBJ databases">
        <title>The Genome Sequence of Loa loa.</title>
        <authorList>
            <consortium name="The Broad Institute Genome Sequencing Platform"/>
            <consortium name="Broad Institute Genome Sequencing Center for Infectious Disease"/>
            <person name="Nutman T.B."/>
            <person name="Fink D.L."/>
            <person name="Russ C."/>
            <person name="Young S."/>
            <person name="Zeng Q."/>
            <person name="Gargeya S."/>
            <person name="Alvarado L."/>
            <person name="Berlin A."/>
            <person name="Chapman S.B."/>
            <person name="Chen Z."/>
            <person name="Freedman E."/>
            <person name="Gellesch M."/>
            <person name="Goldberg J."/>
            <person name="Griggs A."/>
            <person name="Gujja S."/>
            <person name="Heilman E.R."/>
            <person name="Heiman D."/>
            <person name="Howarth C."/>
            <person name="Mehta T."/>
            <person name="Neiman D."/>
            <person name="Pearson M."/>
            <person name="Roberts A."/>
            <person name="Saif S."/>
            <person name="Shea T."/>
            <person name="Shenoy N."/>
            <person name="Sisk P."/>
            <person name="Stolte C."/>
            <person name="Sykes S."/>
            <person name="White J."/>
            <person name="Yandava C."/>
            <person name="Haas B."/>
            <person name="Henn M.R."/>
            <person name="Nusbaum C."/>
            <person name="Birren B."/>
        </authorList>
    </citation>
    <scope>NUCLEOTIDE SEQUENCE [LARGE SCALE GENOMIC DNA]</scope>
</reference>
<dbReference type="PROSITE" id="PS00162">
    <property type="entry name" value="ALPHA_CA_1"/>
    <property type="match status" value="1"/>
</dbReference>
<dbReference type="InterPro" id="IPR018338">
    <property type="entry name" value="Carbonic_anhydrase_a-class_CS"/>
</dbReference>